<dbReference type="PANTHER" id="PTHR43986">
    <property type="entry name" value="ELONGATION FACTOR 1-GAMMA"/>
    <property type="match status" value="1"/>
</dbReference>
<comment type="similarity">
    <text evidence="1">Belongs to the GST superfamily.</text>
</comment>
<evidence type="ECO:0000259" key="3">
    <source>
        <dbReference type="PROSITE" id="PS50405"/>
    </source>
</evidence>
<evidence type="ECO:0000313" key="4">
    <source>
        <dbReference type="EMBL" id="ANZ73598.1"/>
    </source>
</evidence>
<dbReference type="Pfam" id="PF02798">
    <property type="entry name" value="GST_N"/>
    <property type="match status" value="1"/>
</dbReference>
<dbReference type="InterPro" id="IPR010987">
    <property type="entry name" value="Glutathione-S-Trfase_C-like"/>
</dbReference>
<dbReference type="CDD" id="cd03181">
    <property type="entry name" value="GST_C_EF1Bgamma_like"/>
    <property type="match status" value="1"/>
</dbReference>
<dbReference type="PROSITE" id="PS50405">
    <property type="entry name" value="GST_CTER"/>
    <property type="match status" value="1"/>
</dbReference>
<dbReference type="GO" id="GO:0006414">
    <property type="term" value="P:translational elongation"/>
    <property type="evidence" value="ECO:0007669"/>
    <property type="project" value="TreeGrafter"/>
</dbReference>
<dbReference type="PANTHER" id="PTHR43986:SF1">
    <property type="entry name" value="ELONGATION FACTOR 1-GAMMA"/>
    <property type="match status" value="1"/>
</dbReference>
<keyword evidence="5" id="KW-1185">Reference proteome</keyword>
<dbReference type="SFLD" id="SFLDS00019">
    <property type="entry name" value="Glutathione_Transferase_(cytos"/>
    <property type="match status" value="1"/>
</dbReference>
<evidence type="ECO:0000256" key="1">
    <source>
        <dbReference type="RuleBase" id="RU003494"/>
    </source>
</evidence>
<dbReference type="InterPro" id="IPR004045">
    <property type="entry name" value="Glutathione_S-Trfase_N"/>
</dbReference>
<dbReference type="GO" id="GO:0005737">
    <property type="term" value="C:cytoplasm"/>
    <property type="evidence" value="ECO:0007669"/>
    <property type="project" value="TreeGrafter"/>
</dbReference>
<dbReference type="SUPFAM" id="SSF47616">
    <property type="entry name" value="GST C-terminal domain-like"/>
    <property type="match status" value="1"/>
</dbReference>
<evidence type="ECO:0000313" key="5">
    <source>
        <dbReference type="Proteomes" id="UP000094565"/>
    </source>
</evidence>
<dbReference type="InterPro" id="IPR040079">
    <property type="entry name" value="Glutathione_S-Trfase"/>
</dbReference>
<dbReference type="FunFam" id="1.20.1050.10:FF:000006">
    <property type="entry name" value="Elongation factor 1 gamma"/>
    <property type="match status" value="1"/>
</dbReference>
<dbReference type="Proteomes" id="UP000094565">
    <property type="component" value="Chromosome 1"/>
</dbReference>
<dbReference type="SUPFAM" id="SSF52833">
    <property type="entry name" value="Thioredoxin-like"/>
    <property type="match status" value="1"/>
</dbReference>
<dbReference type="OrthoDB" id="249703at2759"/>
<gene>
    <name evidence="4" type="ORF">ATY40_BA7500837</name>
</gene>
<reference evidence="4 5" key="1">
    <citation type="submission" date="2016-02" db="EMBL/GenBank/DDBJ databases">
        <title>Comparative genomic and transcriptomic foundation for Pichia pastoris.</title>
        <authorList>
            <person name="Love K.R."/>
            <person name="Shah K.A."/>
            <person name="Whittaker C.A."/>
            <person name="Wu J."/>
            <person name="Bartlett M.C."/>
            <person name="Ma D."/>
            <person name="Leeson R.L."/>
            <person name="Priest M."/>
            <person name="Young S.K."/>
            <person name="Love J.C."/>
        </authorList>
    </citation>
    <scope>NUCLEOTIDE SEQUENCE [LARGE SCALE GENOMIC DNA]</scope>
    <source>
        <strain evidence="4 5">ATCC 28485</strain>
    </source>
</reference>
<evidence type="ECO:0000259" key="2">
    <source>
        <dbReference type="PROSITE" id="PS50404"/>
    </source>
</evidence>
<dbReference type="PROSITE" id="PS50404">
    <property type="entry name" value="GST_NTER"/>
    <property type="match status" value="1"/>
</dbReference>
<organism evidence="4 5">
    <name type="scientific">Komagataella pastoris</name>
    <name type="common">Yeast</name>
    <name type="synonym">Pichia pastoris</name>
    <dbReference type="NCBI Taxonomy" id="4922"/>
    <lineage>
        <taxon>Eukaryota</taxon>
        <taxon>Fungi</taxon>
        <taxon>Dikarya</taxon>
        <taxon>Ascomycota</taxon>
        <taxon>Saccharomycotina</taxon>
        <taxon>Pichiomycetes</taxon>
        <taxon>Pichiales</taxon>
        <taxon>Pichiaceae</taxon>
        <taxon>Komagataella</taxon>
    </lineage>
</organism>
<dbReference type="Pfam" id="PF00043">
    <property type="entry name" value="GST_C"/>
    <property type="match status" value="1"/>
</dbReference>
<dbReference type="InterPro" id="IPR004046">
    <property type="entry name" value="GST_C"/>
</dbReference>
<dbReference type="FunFam" id="3.40.30.10:FF:000142">
    <property type="entry name" value="Elongation factor 1 gamma"/>
    <property type="match status" value="1"/>
</dbReference>
<dbReference type="EMBL" id="CP014584">
    <property type="protein sequence ID" value="ANZ73598.1"/>
    <property type="molecule type" value="Genomic_DNA"/>
</dbReference>
<proteinExistence type="inferred from homology"/>
<dbReference type="InterPro" id="IPR050802">
    <property type="entry name" value="EF-GSTs"/>
</dbReference>
<dbReference type="CDD" id="cd03044">
    <property type="entry name" value="GST_N_EF1Bgamma"/>
    <property type="match status" value="1"/>
</dbReference>
<accession>A0A1B2J6N8</accession>
<dbReference type="InterPro" id="IPR036282">
    <property type="entry name" value="Glutathione-S-Trfase_C_sf"/>
</dbReference>
<dbReference type="InterPro" id="IPR036249">
    <property type="entry name" value="Thioredoxin-like_sf"/>
</dbReference>
<sequence>MSQGTIYLLLGSPRTALCKDLIEYYGLDIKISDTSDPEFAKTFPLKRVPALQGPDFTLHETLAVLVYITSLIPQNHALFGYSNLDYAQTIKWLSFTNFEVVSTLIQALYPLIGYRPYTKEGVDQALKDLKSYVAVYETQLRQTKYLVGDEITLADLFTVQSFIWGSEYIWDVNWFKQHPLIEAWFKDVIQHPVVVKSLGDFKPVQKAVPNAPPRRT</sequence>
<dbReference type="Gene3D" id="1.20.1050.10">
    <property type="match status" value="1"/>
</dbReference>
<dbReference type="Gene3D" id="3.40.30.10">
    <property type="entry name" value="Glutaredoxin"/>
    <property type="match status" value="1"/>
</dbReference>
<name>A0A1B2J6N8_PICPA</name>
<feature type="domain" description="GST N-terminal" evidence="2">
    <location>
        <begin position="2"/>
        <end position="76"/>
    </location>
</feature>
<feature type="domain" description="GST C-terminal" evidence="3">
    <location>
        <begin position="82"/>
        <end position="210"/>
    </location>
</feature>
<dbReference type="GO" id="GO:0005634">
    <property type="term" value="C:nucleus"/>
    <property type="evidence" value="ECO:0007669"/>
    <property type="project" value="TreeGrafter"/>
</dbReference>
<protein>
    <submittedName>
        <fullName evidence="4">BA75_00837T0</fullName>
    </submittedName>
</protein>
<dbReference type="AlphaFoldDB" id="A0A1B2J6N8"/>